<evidence type="ECO:0000256" key="1">
    <source>
        <dbReference type="SAM" id="SignalP"/>
    </source>
</evidence>
<gene>
    <name evidence="2" type="ORF">C7444_104121</name>
</gene>
<dbReference type="RefSeq" id="WP_110399914.1">
    <property type="nucleotide sequence ID" value="NZ_QJJS01000004.1"/>
</dbReference>
<dbReference type="OrthoDB" id="6751304at2"/>
<comment type="caution">
    <text evidence="2">The sequence shown here is derived from an EMBL/GenBank/DDBJ whole genome shotgun (WGS) entry which is preliminary data.</text>
</comment>
<dbReference type="InterPro" id="IPR010752">
    <property type="entry name" value="DUF1329"/>
</dbReference>
<evidence type="ECO:0000313" key="2">
    <source>
        <dbReference type="EMBL" id="PXW97519.1"/>
    </source>
</evidence>
<dbReference type="CDD" id="cd16329">
    <property type="entry name" value="LolA_like"/>
    <property type="match status" value="1"/>
</dbReference>
<feature type="chain" id="PRO_5016444097" evidence="1">
    <location>
        <begin position="26"/>
        <end position="452"/>
    </location>
</feature>
<proteinExistence type="predicted"/>
<dbReference type="Proteomes" id="UP000247811">
    <property type="component" value="Unassembled WGS sequence"/>
</dbReference>
<organism evidence="2 3">
    <name type="scientific">Sphaerotilus hippei</name>
    <dbReference type="NCBI Taxonomy" id="744406"/>
    <lineage>
        <taxon>Bacteria</taxon>
        <taxon>Pseudomonadati</taxon>
        <taxon>Pseudomonadota</taxon>
        <taxon>Betaproteobacteria</taxon>
        <taxon>Burkholderiales</taxon>
        <taxon>Sphaerotilaceae</taxon>
        <taxon>Sphaerotilus</taxon>
    </lineage>
</organism>
<dbReference type="EMBL" id="QJJS01000004">
    <property type="protein sequence ID" value="PXW97519.1"/>
    <property type="molecule type" value="Genomic_DNA"/>
</dbReference>
<keyword evidence="3" id="KW-1185">Reference proteome</keyword>
<dbReference type="Gene3D" id="2.50.20.10">
    <property type="entry name" value="Lipoprotein localisation LolA/LolB/LppX"/>
    <property type="match status" value="1"/>
</dbReference>
<dbReference type="AlphaFoldDB" id="A0A318H2F3"/>
<accession>A0A318H2F3</accession>
<evidence type="ECO:0000313" key="3">
    <source>
        <dbReference type="Proteomes" id="UP000247811"/>
    </source>
</evidence>
<dbReference type="Pfam" id="PF07044">
    <property type="entry name" value="DUF1329"/>
    <property type="match status" value="1"/>
</dbReference>
<name>A0A318H2F3_9BURK</name>
<feature type="signal peptide" evidence="1">
    <location>
        <begin position="1"/>
        <end position="25"/>
    </location>
</feature>
<keyword evidence="1" id="KW-0732">Signal</keyword>
<sequence>MFPLKSLPLAITLACSTAFMSPAWSAVGADEAARLKTDLTPLGAEKAGNKDGSIPAWTGGHTTAIPGFRNGGKRADPFAADKPLLQITAKNMDQHADRLTDGVKAMLKKYPDSFRVDVYPTRRTAAAPQWVYDNTARNAVKAELKDLVPSNAYGGIPFPIPKSGAEAMWNHSLRWRGEAWHVAVKGIQGTGDGKHVVTTVASGDFQMPYYFKDGSPEKFDGQFWSIRLINSGPPLRAGEGVVGREHMVGDKTQVWAYITGQRRVRKVPNACCDTPTPASAGISMFDQTDVFNGRLDRFDWKIVGKKEMLIPYNGNKLLATPEAKALDKHHLASDAMRWELHRVWVIEATVAAGKRHLAPKRRYYLDEDTWIAVLADHWDANGQLWQMGFSNPVVMPDLPATTSPGMFGFYDLISGAWYYDGAMNDSAEQYRIMPRYSDTVFTPEALTGEGVR</sequence>
<reference evidence="2 3" key="1">
    <citation type="submission" date="2018-05" db="EMBL/GenBank/DDBJ databases">
        <title>Genomic Encyclopedia of Type Strains, Phase IV (KMG-IV): sequencing the most valuable type-strain genomes for metagenomic binning, comparative biology and taxonomic classification.</title>
        <authorList>
            <person name="Goeker M."/>
        </authorList>
    </citation>
    <scope>NUCLEOTIDE SEQUENCE [LARGE SCALE GENOMIC DNA]</scope>
    <source>
        <strain evidence="2 3">DSM 566</strain>
    </source>
</reference>
<protein>
    <submittedName>
        <fullName evidence="2">Uncharacterized protein DUF1329</fullName>
    </submittedName>
</protein>